<dbReference type="InterPro" id="IPR003594">
    <property type="entry name" value="HATPase_dom"/>
</dbReference>
<feature type="transmembrane region" description="Helical" evidence="11">
    <location>
        <begin position="21"/>
        <end position="43"/>
    </location>
</feature>
<evidence type="ECO:0000256" key="7">
    <source>
        <dbReference type="ARBA" id="ARBA00022777"/>
    </source>
</evidence>
<dbReference type="STRING" id="1844.UG56_006820"/>
<evidence type="ECO:0000313" key="15">
    <source>
        <dbReference type="Proteomes" id="UP000033772"/>
    </source>
</evidence>
<dbReference type="GO" id="GO:0005886">
    <property type="term" value="C:plasma membrane"/>
    <property type="evidence" value="ECO:0007669"/>
    <property type="project" value="UniProtKB-SubCell"/>
</dbReference>
<keyword evidence="15" id="KW-1185">Reference proteome</keyword>
<dbReference type="EMBL" id="JZDQ02000007">
    <property type="protein sequence ID" value="OIJ27705.1"/>
    <property type="molecule type" value="Genomic_DNA"/>
</dbReference>
<evidence type="ECO:0000256" key="10">
    <source>
        <dbReference type="ARBA" id="ARBA00023136"/>
    </source>
</evidence>
<dbReference type="InterPro" id="IPR050428">
    <property type="entry name" value="TCS_sensor_his_kinase"/>
</dbReference>
<dbReference type="SUPFAM" id="SSF55874">
    <property type="entry name" value="ATPase domain of HSP90 chaperone/DNA topoisomerase II/histidine kinase"/>
    <property type="match status" value="1"/>
</dbReference>
<dbReference type="SUPFAM" id="SSF47384">
    <property type="entry name" value="Homodimeric domain of signal transducing histidine kinase"/>
    <property type="match status" value="1"/>
</dbReference>
<evidence type="ECO:0000259" key="12">
    <source>
        <dbReference type="PROSITE" id="PS50109"/>
    </source>
</evidence>
<name>A0A1J4NB34_9ACTN</name>
<keyword evidence="9" id="KW-0902">Two-component regulatory system</keyword>
<accession>A0A1J4NB34</accession>
<evidence type="ECO:0000256" key="8">
    <source>
        <dbReference type="ARBA" id="ARBA00022989"/>
    </source>
</evidence>
<dbReference type="InterPro" id="IPR003661">
    <property type="entry name" value="HisK_dim/P_dom"/>
</dbReference>
<protein>
    <recommendedName>
        <fullName evidence="3">histidine kinase</fullName>
        <ecNumber evidence="3">2.7.13.3</ecNumber>
    </recommendedName>
</protein>
<evidence type="ECO:0000313" key="14">
    <source>
        <dbReference type="EMBL" id="OIJ27705.1"/>
    </source>
</evidence>
<dbReference type="InterPro" id="IPR036890">
    <property type="entry name" value="HATPase_C_sf"/>
</dbReference>
<dbReference type="CDD" id="cd00082">
    <property type="entry name" value="HisKA"/>
    <property type="match status" value="1"/>
</dbReference>
<dbReference type="SUPFAM" id="SSF158472">
    <property type="entry name" value="HAMP domain-like"/>
    <property type="match status" value="1"/>
</dbReference>
<evidence type="ECO:0000259" key="13">
    <source>
        <dbReference type="PROSITE" id="PS50885"/>
    </source>
</evidence>
<keyword evidence="5" id="KW-0808">Transferase</keyword>
<dbReference type="SMART" id="SM00388">
    <property type="entry name" value="HisKA"/>
    <property type="match status" value="1"/>
</dbReference>
<dbReference type="PROSITE" id="PS50885">
    <property type="entry name" value="HAMP"/>
    <property type="match status" value="1"/>
</dbReference>
<sequence>MTRPWERLLGRSLRARVAWSTAAVTAVVMVAMVGAVGFIISGLTTHQIDAALGSRVEATAESLRVDAGGDLALAPSQADDVDDRVWVFDAEGGLVAGPPLVAGQSAPVRSLSGAITETTLVRGERRYLARPVRVEGTRDTTAVLVASESVEPYERTRDVALISLLALGAVVVAGTAALSAWTVGRTLRPVHRMTALAADWSERDLETRFDLTEGSDEFTELGNTLDALLDRVATALRDEQRLTAELAHELRTPLTAIRGEAELGRMATPADERYVRIIELVDRLSASITTLLALARNRTGSTLRADPAEVMADLTAALPTHGVDVVIDIPPGRHLVAAPPELVERAVAPVLDNAVRHANRRVVIGAVESENTIGITVTDDGPGVDPDHRETIFEAGTRFTDDDADGAGLGLTLARRVAVAAGGDVRLVSTAGPTTFEIRFPRW</sequence>
<comment type="subcellular location">
    <subcellularLocation>
        <location evidence="2">Cell membrane</location>
    </subcellularLocation>
</comment>
<dbReference type="Pfam" id="PF00512">
    <property type="entry name" value="HisKA"/>
    <property type="match status" value="1"/>
</dbReference>
<dbReference type="InterPro" id="IPR003660">
    <property type="entry name" value="HAMP_dom"/>
</dbReference>
<keyword evidence="10 11" id="KW-0472">Membrane</keyword>
<dbReference type="RefSeq" id="WP_052693384.1">
    <property type="nucleotide sequence ID" value="NZ_JZDQ02000007.1"/>
</dbReference>
<dbReference type="InterPro" id="IPR004358">
    <property type="entry name" value="Sig_transdc_His_kin-like_C"/>
</dbReference>
<dbReference type="SMART" id="SM00387">
    <property type="entry name" value="HATPase_c"/>
    <property type="match status" value="1"/>
</dbReference>
<dbReference type="PROSITE" id="PS50109">
    <property type="entry name" value="HIS_KIN"/>
    <property type="match status" value="1"/>
</dbReference>
<keyword evidence="4" id="KW-0597">Phosphoprotein</keyword>
<reference evidence="14" key="1">
    <citation type="submission" date="2016-10" db="EMBL/GenBank/DDBJ databases">
        <title>Draft Genome Sequence of Nocardioides luteus Strain BAFB, an Alkane-Degrading Bacterium Isolated from JP-7 Polluted Soil.</title>
        <authorList>
            <person name="Brown L."/>
            <person name="Ruiz O.N."/>
            <person name="Gunasekera T."/>
        </authorList>
    </citation>
    <scope>NUCLEOTIDE SEQUENCE [LARGE SCALE GENOMIC DNA]</scope>
    <source>
        <strain evidence="14">BAFB</strain>
    </source>
</reference>
<dbReference type="InterPro" id="IPR036097">
    <property type="entry name" value="HisK_dim/P_sf"/>
</dbReference>
<comment type="caution">
    <text evidence="14">The sequence shown here is derived from an EMBL/GenBank/DDBJ whole genome shotgun (WGS) entry which is preliminary data.</text>
</comment>
<comment type="catalytic activity">
    <reaction evidence="1">
        <text>ATP + protein L-histidine = ADP + protein N-phospho-L-histidine.</text>
        <dbReference type="EC" id="2.7.13.3"/>
    </reaction>
</comment>
<evidence type="ECO:0000256" key="2">
    <source>
        <dbReference type="ARBA" id="ARBA00004236"/>
    </source>
</evidence>
<dbReference type="PANTHER" id="PTHR45436:SF5">
    <property type="entry name" value="SENSOR HISTIDINE KINASE TRCS"/>
    <property type="match status" value="1"/>
</dbReference>
<organism evidence="14 15">
    <name type="scientific">Nocardioides luteus</name>
    <dbReference type="NCBI Taxonomy" id="1844"/>
    <lineage>
        <taxon>Bacteria</taxon>
        <taxon>Bacillati</taxon>
        <taxon>Actinomycetota</taxon>
        <taxon>Actinomycetes</taxon>
        <taxon>Propionibacteriales</taxon>
        <taxon>Nocardioidaceae</taxon>
        <taxon>Nocardioides</taxon>
    </lineage>
</organism>
<dbReference type="Gene3D" id="3.30.565.10">
    <property type="entry name" value="Histidine kinase-like ATPase, C-terminal domain"/>
    <property type="match status" value="1"/>
</dbReference>
<keyword evidence="8 11" id="KW-1133">Transmembrane helix</keyword>
<feature type="domain" description="HAMP" evidence="13">
    <location>
        <begin position="184"/>
        <end position="237"/>
    </location>
</feature>
<dbReference type="InterPro" id="IPR005467">
    <property type="entry name" value="His_kinase_dom"/>
</dbReference>
<dbReference type="PANTHER" id="PTHR45436">
    <property type="entry name" value="SENSOR HISTIDINE KINASE YKOH"/>
    <property type="match status" value="1"/>
</dbReference>
<dbReference type="CDD" id="cd06225">
    <property type="entry name" value="HAMP"/>
    <property type="match status" value="1"/>
</dbReference>
<evidence type="ECO:0000256" key="5">
    <source>
        <dbReference type="ARBA" id="ARBA00022679"/>
    </source>
</evidence>
<dbReference type="PRINTS" id="PR00344">
    <property type="entry name" value="BCTRLSENSOR"/>
</dbReference>
<evidence type="ECO:0000256" key="6">
    <source>
        <dbReference type="ARBA" id="ARBA00022692"/>
    </source>
</evidence>
<proteinExistence type="predicted"/>
<evidence type="ECO:0000256" key="11">
    <source>
        <dbReference type="SAM" id="Phobius"/>
    </source>
</evidence>
<dbReference type="Gene3D" id="1.10.287.130">
    <property type="match status" value="1"/>
</dbReference>
<gene>
    <name evidence="14" type="ORF">UG56_006820</name>
</gene>
<keyword evidence="6 11" id="KW-0812">Transmembrane</keyword>
<dbReference type="EC" id="2.7.13.3" evidence="3"/>
<dbReference type="Pfam" id="PF02518">
    <property type="entry name" value="HATPase_c"/>
    <property type="match status" value="1"/>
</dbReference>
<dbReference type="Proteomes" id="UP000033772">
    <property type="component" value="Unassembled WGS sequence"/>
</dbReference>
<dbReference type="Pfam" id="PF00672">
    <property type="entry name" value="HAMP"/>
    <property type="match status" value="1"/>
</dbReference>
<evidence type="ECO:0000256" key="1">
    <source>
        <dbReference type="ARBA" id="ARBA00000085"/>
    </source>
</evidence>
<dbReference type="OrthoDB" id="3849995at2"/>
<dbReference type="CDD" id="cd00075">
    <property type="entry name" value="HATPase"/>
    <property type="match status" value="1"/>
</dbReference>
<feature type="domain" description="Histidine kinase" evidence="12">
    <location>
        <begin position="245"/>
        <end position="443"/>
    </location>
</feature>
<dbReference type="GO" id="GO:0000155">
    <property type="term" value="F:phosphorelay sensor kinase activity"/>
    <property type="evidence" value="ECO:0007669"/>
    <property type="project" value="InterPro"/>
</dbReference>
<evidence type="ECO:0000256" key="4">
    <source>
        <dbReference type="ARBA" id="ARBA00022553"/>
    </source>
</evidence>
<dbReference type="SMART" id="SM00304">
    <property type="entry name" value="HAMP"/>
    <property type="match status" value="1"/>
</dbReference>
<feature type="transmembrane region" description="Helical" evidence="11">
    <location>
        <begin position="159"/>
        <end position="183"/>
    </location>
</feature>
<evidence type="ECO:0000256" key="9">
    <source>
        <dbReference type="ARBA" id="ARBA00023012"/>
    </source>
</evidence>
<keyword evidence="7" id="KW-0418">Kinase</keyword>
<dbReference type="AlphaFoldDB" id="A0A1J4NB34"/>
<evidence type="ECO:0000256" key="3">
    <source>
        <dbReference type="ARBA" id="ARBA00012438"/>
    </source>
</evidence>